<evidence type="ECO:0000313" key="2">
    <source>
        <dbReference type="EMBL" id="KAG4417544.1"/>
    </source>
</evidence>
<organism evidence="2 3">
    <name type="scientific">Cadophora malorum</name>
    <dbReference type="NCBI Taxonomy" id="108018"/>
    <lineage>
        <taxon>Eukaryota</taxon>
        <taxon>Fungi</taxon>
        <taxon>Dikarya</taxon>
        <taxon>Ascomycota</taxon>
        <taxon>Pezizomycotina</taxon>
        <taxon>Leotiomycetes</taxon>
        <taxon>Helotiales</taxon>
        <taxon>Ploettnerulaceae</taxon>
        <taxon>Cadophora</taxon>
    </lineage>
</organism>
<feature type="domain" description="Alcohol dehydrogenase-like N-terminal" evidence="1">
    <location>
        <begin position="25"/>
        <end position="92"/>
    </location>
</feature>
<dbReference type="SUPFAM" id="SSF50129">
    <property type="entry name" value="GroES-like"/>
    <property type="match status" value="1"/>
</dbReference>
<sequence length="104" mass="11056">MLAVRLHKDSHNLHLEETPIPTPSNQEVLGKVASAGLAPGVFTILKQGLLRHLPTTLGHEVASTTSAVGDNVGGFQVGERVRMHANPACWQGITDNKGDSELNV</sequence>
<evidence type="ECO:0000313" key="3">
    <source>
        <dbReference type="Proteomes" id="UP000664132"/>
    </source>
</evidence>
<proteinExistence type="predicted"/>
<dbReference type="OrthoDB" id="1879366at2759"/>
<evidence type="ECO:0000259" key="1">
    <source>
        <dbReference type="Pfam" id="PF08240"/>
    </source>
</evidence>
<accession>A0A8H7T9J6</accession>
<dbReference type="Gene3D" id="3.90.180.10">
    <property type="entry name" value="Medium-chain alcohol dehydrogenases, catalytic domain"/>
    <property type="match status" value="1"/>
</dbReference>
<keyword evidence="3" id="KW-1185">Reference proteome</keyword>
<comment type="caution">
    <text evidence="2">The sequence shown here is derived from an EMBL/GenBank/DDBJ whole genome shotgun (WGS) entry which is preliminary data.</text>
</comment>
<dbReference type="EMBL" id="JAFJYH010000151">
    <property type="protein sequence ID" value="KAG4417544.1"/>
    <property type="molecule type" value="Genomic_DNA"/>
</dbReference>
<protein>
    <recommendedName>
        <fullName evidence="1">Alcohol dehydrogenase-like N-terminal domain-containing protein</fullName>
    </recommendedName>
</protein>
<reference evidence="2" key="1">
    <citation type="submission" date="2021-02" db="EMBL/GenBank/DDBJ databases">
        <title>Genome sequence Cadophora malorum strain M34.</title>
        <authorList>
            <person name="Stefanovic E."/>
            <person name="Vu D."/>
            <person name="Scully C."/>
            <person name="Dijksterhuis J."/>
            <person name="Roader J."/>
            <person name="Houbraken J."/>
        </authorList>
    </citation>
    <scope>NUCLEOTIDE SEQUENCE</scope>
    <source>
        <strain evidence="2">M34</strain>
    </source>
</reference>
<gene>
    <name evidence="2" type="ORF">IFR04_009274</name>
</gene>
<name>A0A8H7T9J6_9HELO</name>
<dbReference type="Pfam" id="PF08240">
    <property type="entry name" value="ADH_N"/>
    <property type="match status" value="1"/>
</dbReference>
<dbReference type="InterPro" id="IPR013154">
    <property type="entry name" value="ADH-like_N"/>
</dbReference>
<dbReference type="Proteomes" id="UP000664132">
    <property type="component" value="Unassembled WGS sequence"/>
</dbReference>
<dbReference type="AlphaFoldDB" id="A0A8H7T9J6"/>
<dbReference type="InterPro" id="IPR011032">
    <property type="entry name" value="GroES-like_sf"/>
</dbReference>